<evidence type="ECO:0000313" key="1">
    <source>
        <dbReference type="EMBL" id="TCS97625.1"/>
    </source>
</evidence>
<dbReference type="OrthoDB" id="8479564at2"/>
<keyword evidence="4" id="KW-1185">Reference proteome</keyword>
<reference evidence="1 3" key="1">
    <citation type="submission" date="2019-03" db="EMBL/GenBank/DDBJ databases">
        <title>Genomic Encyclopedia of Type Strains, Phase IV (KMG-IV): sequencing the most valuable type-strain genomes for metagenomic binning, comparative biology and taxonomic classification.</title>
        <authorList>
            <person name="Goeker M."/>
        </authorList>
    </citation>
    <scope>NUCLEOTIDE SEQUENCE [LARGE SCALE GENOMIC DNA]</scope>
    <source>
        <strain evidence="1 3">DSM 12034</strain>
    </source>
</reference>
<dbReference type="Proteomes" id="UP000315577">
    <property type="component" value="Unassembled WGS sequence"/>
</dbReference>
<dbReference type="EMBL" id="SMAH01000008">
    <property type="protein sequence ID" value="TCS97625.1"/>
    <property type="molecule type" value="Genomic_DNA"/>
</dbReference>
<protein>
    <recommendedName>
        <fullName evidence="5">Cysteinyl-tRNA synthetase</fullName>
    </recommendedName>
</protein>
<dbReference type="RefSeq" id="WP_132962624.1">
    <property type="nucleotide sequence ID" value="NZ_DAIPFN010000011.1"/>
</dbReference>
<accession>A0A4R3LE17</accession>
<proteinExistence type="predicted"/>
<evidence type="ECO:0000313" key="2">
    <source>
        <dbReference type="EMBL" id="TSE24100.1"/>
    </source>
</evidence>
<reference evidence="2 4" key="2">
    <citation type="submission" date="2019-07" db="EMBL/GenBank/DDBJ databases">
        <title>Tepidimonas ignava SPS-1037 draft genome.</title>
        <authorList>
            <person name="Da Costa M.S."/>
            <person name="Froufe H.J.C."/>
            <person name="Egas C."/>
            <person name="Albuquerque L."/>
        </authorList>
    </citation>
    <scope>NUCLEOTIDE SEQUENCE [LARGE SCALE GENOMIC DNA]</scope>
    <source>
        <strain evidence="2 4">SPS-1037</strain>
    </source>
</reference>
<sequence>MSDVQVERLTFSFPSDWRVGKYDDWSFYRNQFSRQFDGIGAVDVIACSAHGETFLIEVKDYRHPDTTKPSDLPTIIANKVIMTLAALLPAALHANDAAEQALAKKALRCRSLRVVAHIEQPRAHRPAVDPADIKQKLCQLLRAVDPHPSVVSANAMQNLPWQVQVV</sequence>
<comment type="caution">
    <text evidence="1">The sequence shown here is derived from an EMBL/GenBank/DDBJ whole genome shotgun (WGS) entry which is preliminary data.</text>
</comment>
<name>A0A4R3LE17_9BURK</name>
<gene>
    <name evidence="1" type="ORF">EDC36_10831</name>
    <name evidence="2" type="ORF">Tigna_00099</name>
</gene>
<dbReference type="Proteomes" id="UP000295536">
    <property type="component" value="Unassembled WGS sequence"/>
</dbReference>
<evidence type="ECO:0000313" key="4">
    <source>
        <dbReference type="Proteomes" id="UP000315577"/>
    </source>
</evidence>
<evidence type="ECO:0000313" key="3">
    <source>
        <dbReference type="Proteomes" id="UP000295536"/>
    </source>
</evidence>
<organism evidence="1 3">
    <name type="scientific">Tepidimonas ignava</name>
    <dbReference type="NCBI Taxonomy" id="114249"/>
    <lineage>
        <taxon>Bacteria</taxon>
        <taxon>Pseudomonadati</taxon>
        <taxon>Pseudomonadota</taxon>
        <taxon>Betaproteobacteria</taxon>
        <taxon>Burkholderiales</taxon>
        <taxon>Tepidimonas</taxon>
    </lineage>
</organism>
<dbReference type="EMBL" id="VJNC01000001">
    <property type="protein sequence ID" value="TSE24100.1"/>
    <property type="molecule type" value="Genomic_DNA"/>
</dbReference>
<evidence type="ECO:0008006" key="5">
    <source>
        <dbReference type="Google" id="ProtNLM"/>
    </source>
</evidence>
<dbReference type="AlphaFoldDB" id="A0A4R3LE17"/>